<feature type="transmembrane region" description="Helical" evidence="1">
    <location>
        <begin position="661"/>
        <end position="684"/>
    </location>
</feature>
<keyword evidence="1" id="KW-0472">Membrane</keyword>
<organism evidence="2 3">
    <name type="scientific">Folsomia candida</name>
    <name type="common">Springtail</name>
    <dbReference type="NCBI Taxonomy" id="158441"/>
    <lineage>
        <taxon>Eukaryota</taxon>
        <taxon>Metazoa</taxon>
        <taxon>Ecdysozoa</taxon>
        <taxon>Arthropoda</taxon>
        <taxon>Hexapoda</taxon>
        <taxon>Collembola</taxon>
        <taxon>Entomobryomorpha</taxon>
        <taxon>Isotomoidea</taxon>
        <taxon>Isotomidae</taxon>
        <taxon>Proisotominae</taxon>
        <taxon>Folsomia</taxon>
    </lineage>
</organism>
<feature type="transmembrane region" description="Helical" evidence="1">
    <location>
        <begin position="318"/>
        <end position="339"/>
    </location>
</feature>
<gene>
    <name evidence="2" type="ORF">Fcan01_17361</name>
</gene>
<name>A0A226DTU8_FOLCA</name>
<dbReference type="Proteomes" id="UP000198287">
    <property type="component" value="Unassembled WGS sequence"/>
</dbReference>
<evidence type="ECO:0000313" key="3">
    <source>
        <dbReference type="Proteomes" id="UP000198287"/>
    </source>
</evidence>
<keyword evidence="1" id="KW-1133">Transmembrane helix</keyword>
<proteinExistence type="predicted"/>
<dbReference type="EMBL" id="LNIX01000012">
    <property type="protein sequence ID" value="OXA48254.1"/>
    <property type="molecule type" value="Genomic_DNA"/>
</dbReference>
<comment type="caution">
    <text evidence="2">The sequence shown here is derived from an EMBL/GenBank/DDBJ whole genome shotgun (WGS) entry which is preliminary data.</text>
</comment>
<evidence type="ECO:0000313" key="2">
    <source>
        <dbReference type="EMBL" id="OXA48254.1"/>
    </source>
</evidence>
<keyword evidence="3" id="KW-1185">Reference proteome</keyword>
<dbReference type="AlphaFoldDB" id="A0A226DTU8"/>
<keyword evidence="1" id="KW-0812">Transmembrane</keyword>
<protein>
    <submittedName>
        <fullName evidence="2">Uncharacterized protein</fullName>
    </submittedName>
</protein>
<feature type="transmembrane region" description="Helical" evidence="1">
    <location>
        <begin position="351"/>
        <end position="372"/>
    </location>
</feature>
<evidence type="ECO:0000256" key="1">
    <source>
        <dbReference type="SAM" id="Phobius"/>
    </source>
</evidence>
<reference evidence="2 3" key="1">
    <citation type="submission" date="2015-12" db="EMBL/GenBank/DDBJ databases">
        <title>The genome of Folsomia candida.</title>
        <authorList>
            <person name="Faddeeva A."/>
            <person name="Derks M.F."/>
            <person name="Anvar Y."/>
            <person name="Smit S."/>
            <person name="Van Straalen N."/>
            <person name="Roelofs D."/>
        </authorList>
    </citation>
    <scope>NUCLEOTIDE SEQUENCE [LARGE SCALE GENOMIC DNA]</scope>
    <source>
        <strain evidence="2 3">VU population</strain>
        <tissue evidence="2">Whole body</tissue>
    </source>
</reference>
<accession>A0A226DTU8</accession>
<feature type="transmembrane region" description="Helical" evidence="1">
    <location>
        <begin position="384"/>
        <end position="409"/>
    </location>
</feature>
<sequence>MAGNLELFQFPQSEAYIGLQAVQKVNFSSKKETNNRFIQISNIPSRYWKPCVLHVHYLLTCTQFLNGDLDSKTDWIMDTVLPMKSPSYGNDYLQSSPNFVILLLPGKYGLRERSIITPTCYTPLLSSLKQVLFYGTTYFAIMDQKWYGICIHCGTLVSNWTFLFPVEFDSLHGIGQTWRKRHSQLDQVEFIETYGVSAMPDDLQNTVCQEDLQEARNFKWATVEAAECLALILAKKLNVSFTGGLVGSQDPFKISTTFEYAFDSYYNRKAHMIDKTTRKRYIQTPYCAKPYEYQLLILVHKNATRFNVAYAISTRFDLFVWLVIFLATVAFVIFVLAALKNVGTGTWSVWVWLRMWQNVGSMLIFQFVPSFVKRCETSGSPSLLMGFVVWTLMISVISNLYSAMILSVFSTHPVPHIPKDLDELLAGTFTDIPLFSATGQFGAGNFEFTYLTNQLFEGIRHTDSADRTKLFTKTYPALFNRVLSPLVYMDGFNAHAKTRFIFNLTYSVAQFHSKQPPNAADYFERAATIVEVKPGPVTAILDDIRDIEHYVKTAKMVNLYANFDEWKQEDAHYSRIAGLEVGGFKFGSQHKFFANVLLENLRWLDNTGLYKHMLSTHEGHWSYRKEKNVWDSEFEQFFDGEKFEINFETVKALNFQKTSEVFYYMLVGLGVAVMFLALEVISIARR</sequence>